<dbReference type="RefSeq" id="WP_012797380.1">
    <property type="nucleotide sequence ID" value="NC_013165.1"/>
</dbReference>
<accession>C7N1H7</accession>
<dbReference type="Pfam" id="PF12728">
    <property type="entry name" value="HTH_17"/>
    <property type="match status" value="1"/>
</dbReference>
<dbReference type="InterPro" id="IPR041657">
    <property type="entry name" value="HTH_17"/>
</dbReference>
<dbReference type="GO" id="GO:0003677">
    <property type="term" value="F:DNA binding"/>
    <property type="evidence" value="ECO:0007669"/>
    <property type="project" value="UniProtKB-KW"/>
</dbReference>
<dbReference type="NCBIfam" id="TIGR01764">
    <property type="entry name" value="excise"/>
    <property type="match status" value="1"/>
</dbReference>
<evidence type="ECO:0000313" key="4">
    <source>
        <dbReference type="Proteomes" id="UP000002026"/>
    </source>
</evidence>
<dbReference type="Pfam" id="PF12727">
    <property type="entry name" value="PBP_like"/>
    <property type="match status" value="1"/>
</dbReference>
<reference evidence="3 4" key="1">
    <citation type="journal article" date="2009" name="Stand. Genomic Sci.">
        <title>Complete genome sequence of Slackia heliotrinireducens type strain (RHS 1).</title>
        <authorList>
            <person name="Pukall R."/>
            <person name="Lapidus A."/>
            <person name="Nolan M."/>
            <person name="Copeland A."/>
            <person name="Glavina Del Rio T."/>
            <person name="Lucas S."/>
            <person name="Chen F."/>
            <person name="Tice H."/>
            <person name="Cheng J.F."/>
            <person name="Chertkov O."/>
            <person name="Bruce D."/>
            <person name="Goodwin L."/>
            <person name="Kuske C."/>
            <person name="Brettin T."/>
            <person name="Detter J.C."/>
            <person name="Han C."/>
            <person name="Pitluck S."/>
            <person name="Pati A."/>
            <person name="Mavrommatis K."/>
            <person name="Ivanova N."/>
            <person name="Ovchinnikova G."/>
            <person name="Chen A."/>
            <person name="Palaniappan K."/>
            <person name="Schneider S."/>
            <person name="Rohde M."/>
            <person name="Chain P."/>
            <person name="D'haeseleer P."/>
            <person name="Goker M."/>
            <person name="Bristow J."/>
            <person name="Eisen J.A."/>
            <person name="Markowitz V."/>
            <person name="Kyrpides N.C."/>
            <person name="Klenk H.P."/>
            <person name="Hugenholtz P."/>
        </authorList>
    </citation>
    <scope>NUCLEOTIDE SEQUENCE [LARGE SCALE GENOMIC DNA]</scope>
    <source>
        <strain evidence="4">ATCC 29202 / DSM 20476 / NCTC 11029 / RHS 1</strain>
    </source>
</reference>
<feature type="domain" description="Helix-turn-helix" evidence="2">
    <location>
        <begin position="7"/>
        <end position="55"/>
    </location>
</feature>
<gene>
    <name evidence="3" type="ordered locus">Shel_01990</name>
</gene>
<evidence type="ECO:0000259" key="2">
    <source>
        <dbReference type="Pfam" id="PF12728"/>
    </source>
</evidence>
<dbReference type="InterPro" id="IPR024370">
    <property type="entry name" value="PBP_domain"/>
</dbReference>
<dbReference type="InterPro" id="IPR010093">
    <property type="entry name" value="SinI_DNA-bd"/>
</dbReference>
<dbReference type="Proteomes" id="UP000002026">
    <property type="component" value="Chromosome"/>
</dbReference>
<protein>
    <submittedName>
        <fullName evidence="3">DNA-binding protein, excisionase family</fullName>
    </submittedName>
</protein>
<dbReference type="HOGENOM" id="CLU_053344_0_0_11"/>
<keyword evidence="3" id="KW-0238">DNA-binding</keyword>
<dbReference type="AlphaFoldDB" id="C7N1H7"/>
<dbReference type="STRING" id="471855.Shel_01990"/>
<organism evidence="3 4">
    <name type="scientific">Slackia heliotrinireducens (strain ATCC 29202 / DSM 20476 / NCTC 11029 / RHS 1)</name>
    <name type="common">Peptococcus heliotrinreducens</name>
    <dbReference type="NCBI Taxonomy" id="471855"/>
    <lineage>
        <taxon>Bacteria</taxon>
        <taxon>Bacillati</taxon>
        <taxon>Actinomycetota</taxon>
        <taxon>Coriobacteriia</taxon>
        <taxon>Eggerthellales</taxon>
        <taxon>Eggerthellaceae</taxon>
        <taxon>Slackia</taxon>
    </lineage>
</organism>
<dbReference type="KEGG" id="shi:Shel_01990"/>
<evidence type="ECO:0000259" key="1">
    <source>
        <dbReference type="Pfam" id="PF12727"/>
    </source>
</evidence>
<sequence>MLHEQQLNATDVAGILHVGKNKVYEMAASGELGSYRIGRKLRFTMHDVEQYLTAQHTGGATAAQAESEDDHGPAYLSAITHDNASVVLAGTDAVCDALSSSLAEAGLPAARRHINGFAALVGMYLGQVDVAVVDLYDAKTNSYNIPYAQRVAPGTPVVLISLADRQRGFIVAEGNPKRLTTWGGLLKDGVRLAQRELGTGGRVLLDEKLMAIEARPSNIAGYNGPATNGLEAAKRVASGESDVTIGTAREAAMVEGLQFVPMQTEHLDIVVRKSPENRGLLRQVKRIAASESFRHALESMPGLSCGRLGAVRYES</sequence>
<feature type="domain" description="PBP" evidence="1">
    <location>
        <begin position="105"/>
        <end position="286"/>
    </location>
</feature>
<name>C7N1H7_SLAHD</name>
<keyword evidence="4" id="KW-1185">Reference proteome</keyword>
<dbReference type="SUPFAM" id="SSF53850">
    <property type="entry name" value="Periplasmic binding protein-like II"/>
    <property type="match status" value="1"/>
</dbReference>
<proteinExistence type="predicted"/>
<dbReference type="PANTHER" id="PTHR38431:SF1">
    <property type="entry name" value="BLL2305 PROTEIN"/>
    <property type="match status" value="1"/>
</dbReference>
<dbReference type="PANTHER" id="PTHR38431">
    <property type="entry name" value="BLL2305 PROTEIN"/>
    <property type="match status" value="1"/>
</dbReference>
<evidence type="ECO:0000313" key="3">
    <source>
        <dbReference type="EMBL" id="ACV21269.1"/>
    </source>
</evidence>
<dbReference type="EMBL" id="CP001684">
    <property type="protein sequence ID" value="ACV21269.1"/>
    <property type="molecule type" value="Genomic_DNA"/>
</dbReference>
<dbReference type="eggNOG" id="COG1910">
    <property type="taxonomic scope" value="Bacteria"/>
</dbReference>